<proteinExistence type="predicted"/>
<name>A0A835CI42_9FABA</name>
<dbReference type="Proteomes" id="UP000634136">
    <property type="component" value="Unassembled WGS sequence"/>
</dbReference>
<organism evidence="1 2">
    <name type="scientific">Senna tora</name>
    <dbReference type="NCBI Taxonomy" id="362788"/>
    <lineage>
        <taxon>Eukaryota</taxon>
        <taxon>Viridiplantae</taxon>
        <taxon>Streptophyta</taxon>
        <taxon>Embryophyta</taxon>
        <taxon>Tracheophyta</taxon>
        <taxon>Spermatophyta</taxon>
        <taxon>Magnoliopsida</taxon>
        <taxon>eudicotyledons</taxon>
        <taxon>Gunneridae</taxon>
        <taxon>Pentapetalae</taxon>
        <taxon>rosids</taxon>
        <taxon>fabids</taxon>
        <taxon>Fabales</taxon>
        <taxon>Fabaceae</taxon>
        <taxon>Caesalpinioideae</taxon>
        <taxon>Cassia clade</taxon>
        <taxon>Senna</taxon>
    </lineage>
</organism>
<dbReference type="EMBL" id="JAAIUW010000001">
    <property type="protein sequence ID" value="KAF7843971.1"/>
    <property type="molecule type" value="Genomic_DNA"/>
</dbReference>
<evidence type="ECO:0000313" key="2">
    <source>
        <dbReference type="Proteomes" id="UP000634136"/>
    </source>
</evidence>
<reference evidence="1" key="1">
    <citation type="submission" date="2020-09" db="EMBL/GenBank/DDBJ databases">
        <title>Genome-Enabled Discovery of Anthraquinone Biosynthesis in Senna tora.</title>
        <authorList>
            <person name="Kang S.-H."/>
            <person name="Pandey R.P."/>
            <person name="Lee C.-M."/>
            <person name="Sim J.-S."/>
            <person name="Jeong J.-T."/>
            <person name="Choi B.-S."/>
            <person name="Jung M."/>
            <person name="Ginzburg D."/>
            <person name="Zhao K."/>
            <person name="Won S.Y."/>
            <person name="Oh T.-J."/>
            <person name="Yu Y."/>
            <person name="Kim N.-H."/>
            <person name="Lee O.R."/>
            <person name="Lee T.-H."/>
            <person name="Bashyal P."/>
            <person name="Kim T.-S."/>
            <person name="Lee W.-H."/>
            <person name="Kawkins C."/>
            <person name="Kim C.-K."/>
            <person name="Kim J.S."/>
            <person name="Ahn B.O."/>
            <person name="Rhee S.Y."/>
            <person name="Sohng J.K."/>
        </authorList>
    </citation>
    <scope>NUCLEOTIDE SEQUENCE</scope>
    <source>
        <tissue evidence="1">Leaf</tissue>
    </source>
</reference>
<dbReference type="AlphaFoldDB" id="A0A835CI42"/>
<evidence type="ECO:0000313" key="1">
    <source>
        <dbReference type="EMBL" id="KAF7843971.1"/>
    </source>
</evidence>
<comment type="caution">
    <text evidence="1">The sequence shown here is derived from an EMBL/GenBank/DDBJ whole genome shotgun (WGS) entry which is preliminary data.</text>
</comment>
<protein>
    <submittedName>
        <fullName evidence="1">Uncharacterized protein</fullName>
    </submittedName>
</protein>
<sequence length="26" mass="2847">MAHSPLAVVNWARELANSPLTVVNWA</sequence>
<accession>A0A835CI42</accession>
<gene>
    <name evidence="1" type="ORF">G2W53_000876</name>
</gene>
<keyword evidence="2" id="KW-1185">Reference proteome</keyword>